<reference evidence="1 2" key="1">
    <citation type="submission" date="2014-01" db="EMBL/GenBank/DDBJ databases">
        <title>Development of a Comparative Genomic Fingerprinting Assay for High Resolution Genotyping of Arcobacter butzleri.</title>
        <authorList>
            <person name="Webb A.L."/>
            <person name="Inglis G.D."/>
            <person name="Kruczkiewicz P."/>
            <person name="Selinger L.B."/>
            <person name="Taboada E.N."/>
        </authorList>
    </citation>
    <scope>NUCLEOTIDE SEQUENCE [LARGE SCALE GENOMIC DNA]</scope>
    <source>
        <strain evidence="1 2">L355</strain>
    </source>
</reference>
<protein>
    <submittedName>
        <fullName evidence="1">Uncharacterized protein</fullName>
    </submittedName>
</protein>
<evidence type="ECO:0000313" key="2">
    <source>
        <dbReference type="Proteomes" id="UP000035154"/>
    </source>
</evidence>
<dbReference type="RefSeq" id="WP_046998053.1">
    <property type="nucleotide sequence ID" value="NZ_JAIW01000025.1"/>
</dbReference>
<name>A0A0G9KV51_9BACT</name>
<dbReference type="Proteomes" id="UP000035154">
    <property type="component" value="Unassembled WGS sequence"/>
</dbReference>
<dbReference type="AlphaFoldDB" id="A0A0G9KV51"/>
<dbReference type="EMBL" id="JAIW01000025">
    <property type="protein sequence ID" value="KLE10459.1"/>
    <property type="molecule type" value="Genomic_DNA"/>
</dbReference>
<sequence length="247" mass="28874">MEINSVTNLYQNQELKKDSQKDYDNYSTFAEILAANSTQSIYQTQQTNSVNTNPYNKEETQKDYSNYNTFAELRDIPYEEAKANYNSIKKRAEELHNKELAEGTVEGTKGMGFSAMWFQLNNIERYADNDKLNKTVYETLRGIKDPLEAFVMDSELEFNLKNYYHGYDTKASFEIDEKTYGKEIPDLTRAQINSINVEDFLSKMINTFTKDYEEAPNYVKNQYKAIVDGYSLFQQSYNQSKKEPFYA</sequence>
<proteinExistence type="predicted"/>
<comment type="caution">
    <text evidence="1">The sequence shown here is derived from an EMBL/GenBank/DDBJ whole genome shotgun (WGS) entry which is preliminary data.</text>
</comment>
<dbReference type="PATRIC" id="fig|1447263.3.peg.768"/>
<organism evidence="1 2">
    <name type="scientific">Aliarcobacter butzleri L355</name>
    <dbReference type="NCBI Taxonomy" id="1447263"/>
    <lineage>
        <taxon>Bacteria</taxon>
        <taxon>Pseudomonadati</taxon>
        <taxon>Campylobacterota</taxon>
        <taxon>Epsilonproteobacteria</taxon>
        <taxon>Campylobacterales</taxon>
        <taxon>Arcobacteraceae</taxon>
        <taxon>Aliarcobacter</taxon>
    </lineage>
</organism>
<evidence type="ECO:0000313" key="1">
    <source>
        <dbReference type="EMBL" id="KLE10459.1"/>
    </source>
</evidence>
<accession>A0A0G9KV51</accession>
<gene>
    <name evidence="1" type="ORF">AF80_03950</name>
</gene>